<evidence type="ECO:0000313" key="3">
    <source>
        <dbReference type="Proteomes" id="UP001418222"/>
    </source>
</evidence>
<keyword evidence="3" id="KW-1185">Reference proteome</keyword>
<name>A0AAP0FUT0_9ASPA</name>
<organism evidence="2 3">
    <name type="scientific">Platanthera zijinensis</name>
    <dbReference type="NCBI Taxonomy" id="2320716"/>
    <lineage>
        <taxon>Eukaryota</taxon>
        <taxon>Viridiplantae</taxon>
        <taxon>Streptophyta</taxon>
        <taxon>Embryophyta</taxon>
        <taxon>Tracheophyta</taxon>
        <taxon>Spermatophyta</taxon>
        <taxon>Magnoliopsida</taxon>
        <taxon>Liliopsida</taxon>
        <taxon>Asparagales</taxon>
        <taxon>Orchidaceae</taxon>
        <taxon>Orchidoideae</taxon>
        <taxon>Orchideae</taxon>
        <taxon>Orchidinae</taxon>
        <taxon>Platanthera</taxon>
    </lineage>
</organism>
<dbReference type="EMBL" id="JBBWWQ010000020">
    <property type="protein sequence ID" value="KAK8916021.1"/>
    <property type="molecule type" value="Genomic_DNA"/>
</dbReference>
<evidence type="ECO:0000259" key="1">
    <source>
        <dbReference type="Pfam" id="PF10551"/>
    </source>
</evidence>
<sequence>MSKNEKTFQVKTIKGEHSCYRVANSLHCNSKYLAKKYEYNIRSNPEWPVNSMQESMQRDNKTSLSVWKMYRAKKHVSILSSGTELEQYAKLWDYFEEIYRTNPDTTIKVKCKHDVGSQTCIFKRLYICWGALKKGFMSGCRPIIGLDGTHLKTSTGGLMLCVVGVDGNNNMYPIAYAVVLKENTKSWKWFVSLLIDDLCIENSFTWSIISDKQKGLLKAIELLLPNAEHRFCLRHMYNNFKQKHRGLQLKEILWKAASATRLVDFNNEMEKLKASDKAAYQWVMERDPKHWAKYEGICDRELNIVGAVGLFWEWKWGFTGAAAAYILEDSSKLIEPVILKHFAVKKEIVCRSHITANQFSGFLALCTPEIILWVLSERPYEPPINFLLPPRGGKLPV</sequence>
<dbReference type="AlphaFoldDB" id="A0AAP0FUT0"/>
<evidence type="ECO:0000313" key="2">
    <source>
        <dbReference type="EMBL" id="KAK8916021.1"/>
    </source>
</evidence>
<comment type="caution">
    <text evidence="2">The sequence shown here is derived from an EMBL/GenBank/DDBJ whole genome shotgun (WGS) entry which is preliminary data.</text>
</comment>
<dbReference type="Pfam" id="PF10551">
    <property type="entry name" value="MULE"/>
    <property type="match status" value="1"/>
</dbReference>
<dbReference type="PANTHER" id="PTHR31973:SF199">
    <property type="entry name" value="SWIM-TYPE DOMAIN-CONTAINING PROTEIN"/>
    <property type="match status" value="1"/>
</dbReference>
<dbReference type="PANTHER" id="PTHR31973">
    <property type="entry name" value="POLYPROTEIN, PUTATIVE-RELATED"/>
    <property type="match status" value="1"/>
</dbReference>
<gene>
    <name evidence="2" type="ORF">KSP39_PZI023385</name>
</gene>
<feature type="domain" description="MULE transposase" evidence="1">
    <location>
        <begin position="144"/>
        <end position="239"/>
    </location>
</feature>
<dbReference type="Proteomes" id="UP001418222">
    <property type="component" value="Unassembled WGS sequence"/>
</dbReference>
<dbReference type="InterPro" id="IPR018289">
    <property type="entry name" value="MULE_transposase_dom"/>
</dbReference>
<reference evidence="2 3" key="1">
    <citation type="journal article" date="2022" name="Nat. Plants">
        <title>Genomes of leafy and leafless Platanthera orchids illuminate the evolution of mycoheterotrophy.</title>
        <authorList>
            <person name="Li M.H."/>
            <person name="Liu K.W."/>
            <person name="Li Z."/>
            <person name="Lu H.C."/>
            <person name="Ye Q.L."/>
            <person name="Zhang D."/>
            <person name="Wang J.Y."/>
            <person name="Li Y.F."/>
            <person name="Zhong Z.M."/>
            <person name="Liu X."/>
            <person name="Yu X."/>
            <person name="Liu D.K."/>
            <person name="Tu X.D."/>
            <person name="Liu B."/>
            <person name="Hao Y."/>
            <person name="Liao X.Y."/>
            <person name="Jiang Y.T."/>
            <person name="Sun W.H."/>
            <person name="Chen J."/>
            <person name="Chen Y.Q."/>
            <person name="Ai Y."/>
            <person name="Zhai J.W."/>
            <person name="Wu S.S."/>
            <person name="Zhou Z."/>
            <person name="Hsiao Y.Y."/>
            <person name="Wu W.L."/>
            <person name="Chen Y.Y."/>
            <person name="Lin Y.F."/>
            <person name="Hsu J.L."/>
            <person name="Li C.Y."/>
            <person name="Wang Z.W."/>
            <person name="Zhao X."/>
            <person name="Zhong W.Y."/>
            <person name="Ma X.K."/>
            <person name="Ma L."/>
            <person name="Huang J."/>
            <person name="Chen G.Z."/>
            <person name="Huang M.Z."/>
            <person name="Huang L."/>
            <person name="Peng D.H."/>
            <person name="Luo Y.B."/>
            <person name="Zou S.Q."/>
            <person name="Chen S.P."/>
            <person name="Lan S."/>
            <person name="Tsai W.C."/>
            <person name="Van de Peer Y."/>
            <person name="Liu Z.J."/>
        </authorList>
    </citation>
    <scope>NUCLEOTIDE SEQUENCE [LARGE SCALE GENOMIC DNA]</scope>
    <source>
        <strain evidence="2">Lor287</strain>
    </source>
</reference>
<accession>A0AAP0FUT0</accession>
<protein>
    <recommendedName>
        <fullName evidence="1">MULE transposase domain-containing protein</fullName>
    </recommendedName>
</protein>
<proteinExistence type="predicted"/>